<dbReference type="EMBL" id="JRNU01000002">
    <property type="protein sequence ID" value="KGF53125.1"/>
    <property type="molecule type" value="Genomic_DNA"/>
</dbReference>
<dbReference type="InterPro" id="IPR014710">
    <property type="entry name" value="RmlC-like_jellyroll"/>
</dbReference>
<name>A0A096B209_9BACT</name>
<dbReference type="RefSeq" id="WP_019035543.1">
    <property type="nucleotide sequence ID" value="NZ_JRNU01000002.1"/>
</dbReference>
<protein>
    <submittedName>
        <fullName evidence="2">Cyclic nucleotide-binding protein</fullName>
    </submittedName>
</protein>
<sequence>MRIDDISETRNIARELARKYSTMTHEELNVLENILEPMRFAKGQMILKEGEVCKNIYYIEQGLIRQFYFKKGKQITEHLGEDHTIFMCIESLFKEEPTSLQVEALEPTIIYAIPKFRLEQVALHNVNIQILYRKILEESLITSQIHADLVRFETAQDRYKRFCKLCPQVILRAPLVYIASYLQMTPETLSRVRSSTLLE</sequence>
<feature type="domain" description="Cyclic nucleotide-binding" evidence="1">
    <location>
        <begin position="19"/>
        <end position="121"/>
    </location>
</feature>
<accession>A0A096B209</accession>
<evidence type="ECO:0000259" key="1">
    <source>
        <dbReference type="PROSITE" id="PS50042"/>
    </source>
</evidence>
<dbReference type="Pfam" id="PF00027">
    <property type="entry name" value="cNMP_binding"/>
    <property type="match status" value="1"/>
</dbReference>
<dbReference type="Proteomes" id="UP000029614">
    <property type="component" value="Unassembled WGS sequence"/>
</dbReference>
<evidence type="ECO:0000313" key="2">
    <source>
        <dbReference type="EMBL" id="KGF53125.1"/>
    </source>
</evidence>
<dbReference type="CDD" id="cd00038">
    <property type="entry name" value="CAP_ED"/>
    <property type="match status" value="1"/>
</dbReference>
<dbReference type="OrthoDB" id="680421at2"/>
<dbReference type="InterPro" id="IPR000595">
    <property type="entry name" value="cNMP-bd_dom"/>
</dbReference>
<dbReference type="AlphaFoldDB" id="A0A096B209"/>
<gene>
    <name evidence="2" type="ORF">HMPREF9302_00960</name>
</gene>
<dbReference type="PROSITE" id="PS50042">
    <property type="entry name" value="CNMP_BINDING_3"/>
    <property type="match status" value="1"/>
</dbReference>
<organism evidence="2 3">
    <name type="scientific">Prevotella amnii DNF00058</name>
    <dbReference type="NCBI Taxonomy" id="1401066"/>
    <lineage>
        <taxon>Bacteria</taxon>
        <taxon>Pseudomonadati</taxon>
        <taxon>Bacteroidota</taxon>
        <taxon>Bacteroidia</taxon>
        <taxon>Bacteroidales</taxon>
        <taxon>Prevotellaceae</taxon>
        <taxon>Prevotella</taxon>
    </lineage>
</organism>
<dbReference type="SUPFAM" id="SSF51206">
    <property type="entry name" value="cAMP-binding domain-like"/>
    <property type="match status" value="1"/>
</dbReference>
<dbReference type="InterPro" id="IPR018490">
    <property type="entry name" value="cNMP-bd_dom_sf"/>
</dbReference>
<dbReference type="Gene3D" id="2.60.120.10">
    <property type="entry name" value="Jelly Rolls"/>
    <property type="match status" value="1"/>
</dbReference>
<keyword evidence="3" id="KW-1185">Reference proteome</keyword>
<evidence type="ECO:0000313" key="3">
    <source>
        <dbReference type="Proteomes" id="UP000029614"/>
    </source>
</evidence>
<proteinExistence type="predicted"/>
<reference evidence="2 3" key="1">
    <citation type="submission" date="2014-07" db="EMBL/GenBank/DDBJ databases">
        <authorList>
            <person name="McCorrison J."/>
            <person name="Sanka R."/>
            <person name="Torralba M."/>
            <person name="Gillis M."/>
            <person name="Haft D.H."/>
            <person name="Methe B."/>
            <person name="Sutton G."/>
            <person name="Nelson K.E."/>
        </authorList>
    </citation>
    <scope>NUCLEOTIDE SEQUENCE [LARGE SCALE GENOMIC DNA]</scope>
    <source>
        <strain evidence="2 3">DNF00058</strain>
    </source>
</reference>
<comment type="caution">
    <text evidence="2">The sequence shown here is derived from an EMBL/GenBank/DDBJ whole genome shotgun (WGS) entry which is preliminary data.</text>
</comment>